<sequence>MELNTQEIEELLSKEELEEVKSYFEANKSGIVKELSALDQHIALRPLAVVFREPNEELHNRYQSLSFMEEVKEDGSKGVYVEFVK</sequence>
<name>A0A7H8Q7P2_9BACL</name>
<accession>A0A7H8Q7P2</accession>
<reference evidence="2" key="2">
    <citation type="submission" date="2020-06" db="EMBL/GenBank/DDBJ databases">
        <title>Isolation of Planomicrobium glaciei.</title>
        <authorList>
            <person name="Malisova L."/>
            <person name="Safrankova R."/>
            <person name="Jakubu V."/>
            <person name="Spanelova P."/>
        </authorList>
    </citation>
    <scope>NUCLEOTIDE SEQUENCE [LARGE SCALE GENOMIC DNA]</scope>
    <source>
        <strain evidence="2">NRL-ATB46093</strain>
    </source>
</reference>
<dbReference type="RefSeq" id="WP_053167673.1">
    <property type="nucleotide sequence ID" value="NZ_CP051177.1"/>
</dbReference>
<keyword evidence="2" id="KW-1185">Reference proteome</keyword>
<organism evidence="1 2">
    <name type="scientific">Planococcus glaciei</name>
    <dbReference type="NCBI Taxonomy" id="459472"/>
    <lineage>
        <taxon>Bacteria</taxon>
        <taxon>Bacillati</taxon>
        <taxon>Bacillota</taxon>
        <taxon>Bacilli</taxon>
        <taxon>Bacillales</taxon>
        <taxon>Caryophanaceae</taxon>
        <taxon>Planococcus</taxon>
    </lineage>
</organism>
<dbReference type="AlphaFoldDB" id="A0A7H8Q7P2"/>
<protein>
    <submittedName>
        <fullName evidence="1">Uncharacterized protein</fullName>
    </submittedName>
</protein>
<proteinExistence type="predicted"/>
<reference evidence="1 2" key="1">
    <citation type="submission" date="2020-04" db="EMBL/GenBank/DDBJ databases">
        <authorList>
            <person name="Pajer P."/>
            <person name="Broz P."/>
        </authorList>
    </citation>
    <scope>NUCLEOTIDE SEQUENCE [LARGE SCALE GENOMIC DNA]</scope>
    <source>
        <strain evidence="2">NRL-ATB46093</strain>
    </source>
</reference>
<dbReference type="Proteomes" id="UP000509222">
    <property type="component" value="Chromosome"/>
</dbReference>
<evidence type="ECO:0000313" key="2">
    <source>
        <dbReference type="Proteomes" id="UP000509222"/>
    </source>
</evidence>
<evidence type="ECO:0000313" key="1">
    <source>
        <dbReference type="EMBL" id="QKX49535.1"/>
    </source>
</evidence>
<gene>
    <name evidence="1" type="ORF">HF394_02480</name>
</gene>
<dbReference type="EMBL" id="CP051177">
    <property type="protein sequence ID" value="QKX49535.1"/>
    <property type="molecule type" value="Genomic_DNA"/>
</dbReference>